<keyword evidence="2 10" id="KW-0808">Transferase</keyword>
<dbReference type="Pfam" id="PF21694">
    <property type="entry name" value="DNA_pol3_delta_C"/>
    <property type="match status" value="1"/>
</dbReference>
<dbReference type="GO" id="GO:0003677">
    <property type="term" value="F:DNA binding"/>
    <property type="evidence" value="ECO:0007669"/>
    <property type="project" value="InterPro"/>
</dbReference>
<dbReference type="AlphaFoldDB" id="A0A934K665"/>
<evidence type="ECO:0000259" key="9">
    <source>
        <dbReference type="Pfam" id="PF21694"/>
    </source>
</evidence>
<dbReference type="NCBIfam" id="TIGR01128">
    <property type="entry name" value="holA"/>
    <property type="match status" value="1"/>
</dbReference>
<comment type="catalytic activity">
    <reaction evidence="7">
        <text>DNA(n) + a 2'-deoxyribonucleoside 5'-triphosphate = DNA(n+1) + diphosphate</text>
        <dbReference type="Rhea" id="RHEA:22508"/>
        <dbReference type="Rhea" id="RHEA-COMP:17339"/>
        <dbReference type="Rhea" id="RHEA-COMP:17340"/>
        <dbReference type="ChEBI" id="CHEBI:33019"/>
        <dbReference type="ChEBI" id="CHEBI:61560"/>
        <dbReference type="ChEBI" id="CHEBI:173112"/>
        <dbReference type="EC" id="2.7.7.7"/>
    </reaction>
</comment>
<dbReference type="InterPro" id="IPR048466">
    <property type="entry name" value="DNA_pol3_delta-like_C"/>
</dbReference>
<keyword evidence="3 10" id="KW-0548">Nucleotidyltransferase</keyword>
<dbReference type="PANTHER" id="PTHR34388:SF1">
    <property type="entry name" value="DNA POLYMERASE III SUBUNIT DELTA"/>
    <property type="match status" value="1"/>
</dbReference>
<dbReference type="Proteomes" id="UP000612893">
    <property type="component" value="Unassembled WGS sequence"/>
</dbReference>
<dbReference type="Gene3D" id="3.40.50.300">
    <property type="entry name" value="P-loop containing nucleotide triphosphate hydrolases"/>
    <property type="match status" value="1"/>
</dbReference>
<evidence type="ECO:0000256" key="8">
    <source>
        <dbReference type="SAM" id="MobiDB-lite"/>
    </source>
</evidence>
<protein>
    <recommendedName>
        <fullName evidence="1">DNA-directed DNA polymerase</fullName>
        <ecNumber evidence="1">2.7.7.7</ecNumber>
    </recommendedName>
</protein>
<evidence type="ECO:0000313" key="11">
    <source>
        <dbReference type="Proteomes" id="UP000612893"/>
    </source>
</evidence>
<evidence type="ECO:0000256" key="5">
    <source>
        <dbReference type="ARBA" id="ARBA00022932"/>
    </source>
</evidence>
<dbReference type="SUPFAM" id="SSF48019">
    <property type="entry name" value="post-AAA+ oligomerization domain-like"/>
    <property type="match status" value="1"/>
</dbReference>
<dbReference type="GO" id="GO:0009360">
    <property type="term" value="C:DNA polymerase III complex"/>
    <property type="evidence" value="ECO:0007669"/>
    <property type="project" value="TreeGrafter"/>
</dbReference>
<feature type="region of interest" description="Disordered" evidence="8">
    <location>
        <begin position="1"/>
        <end position="30"/>
    </location>
</feature>
<dbReference type="InterPro" id="IPR005790">
    <property type="entry name" value="DNA_polIII_delta"/>
</dbReference>
<sequence length="339" mass="37137">MPTPPSRGAPRSPRGAAASPRTAPRASREPGRFILLLHGEEPFLVDEEARRTLKDWRKELVSDFGSEAMDPGSLTAERLRGAVQQGPFLDPYRVVSVRGILPRRAEGVAAGFGEVPDTTRLLMTVSGRLPAGSKLAKAVTAAGGRVTEHQPLRPRALQDWVFSRAREYGLPVAAGAALIRLARPDLGAIDSELRKLAAYRASGNELDQAAIEELVVASRQDDVFRLTDHLLPRPTAGAWRTLRSILEREQPTTVAYRLARHLSLVLEVRARQERGESLSEVQGAMREHPFVLQKAYDAARETSTARLEAGLRALLDYEWEVKSGQIDASLGLEAVLAKL</sequence>
<reference evidence="10" key="1">
    <citation type="submission" date="2020-10" db="EMBL/GenBank/DDBJ databases">
        <title>Ca. Dormibacterota MAGs.</title>
        <authorList>
            <person name="Montgomery K."/>
        </authorList>
    </citation>
    <scope>NUCLEOTIDE SEQUENCE [LARGE SCALE GENOMIC DNA]</scope>
    <source>
        <strain evidence="10">SC8812_S17_10</strain>
    </source>
</reference>
<evidence type="ECO:0000256" key="2">
    <source>
        <dbReference type="ARBA" id="ARBA00022679"/>
    </source>
</evidence>
<evidence type="ECO:0000256" key="1">
    <source>
        <dbReference type="ARBA" id="ARBA00012417"/>
    </source>
</evidence>
<accession>A0A934K665</accession>
<dbReference type="PANTHER" id="PTHR34388">
    <property type="entry name" value="DNA POLYMERASE III SUBUNIT DELTA"/>
    <property type="match status" value="1"/>
</dbReference>
<dbReference type="GO" id="GO:0006261">
    <property type="term" value="P:DNA-templated DNA replication"/>
    <property type="evidence" value="ECO:0007669"/>
    <property type="project" value="TreeGrafter"/>
</dbReference>
<evidence type="ECO:0000256" key="3">
    <source>
        <dbReference type="ARBA" id="ARBA00022695"/>
    </source>
</evidence>
<evidence type="ECO:0000256" key="6">
    <source>
        <dbReference type="ARBA" id="ARBA00034754"/>
    </source>
</evidence>
<evidence type="ECO:0000256" key="4">
    <source>
        <dbReference type="ARBA" id="ARBA00022705"/>
    </source>
</evidence>
<dbReference type="Gene3D" id="1.10.8.60">
    <property type="match status" value="1"/>
</dbReference>
<feature type="compositionally biased region" description="Low complexity" evidence="8">
    <location>
        <begin position="8"/>
        <end position="25"/>
    </location>
</feature>
<dbReference type="EC" id="2.7.7.7" evidence="1"/>
<dbReference type="RefSeq" id="WP_338199564.1">
    <property type="nucleotide sequence ID" value="NZ_JAEKNR010000059.1"/>
</dbReference>
<keyword evidence="4" id="KW-0235">DNA replication</keyword>
<dbReference type="InterPro" id="IPR027417">
    <property type="entry name" value="P-loop_NTPase"/>
</dbReference>
<evidence type="ECO:0000256" key="7">
    <source>
        <dbReference type="ARBA" id="ARBA00049244"/>
    </source>
</evidence>
<comment type="caution">
    <text evidence="10">The sequence shown here is derived from an EMBL/GenBank/DDBJ whole genome shotgun (WGS) entry which is preliminary data.</text>
</comment>
<evidence type="ECO:0000313" key="10">
    <source>
        <dbReference type="EMBL" id="MBJ7597388.1"/>
    </source>
</evidence>
<organism evidence="10 11">
    <name type="scientific">Candidatus Nephthysia bennettiae</name>
    <dbReference type="NCBI Taxonomy" id="3127016"/>
    <lineage>
        <taxon>Bacteria</taxon>
        <taxon>Bacillati</taxon>
        <taxon>Candidatus Dormiibacterota</taxon>
        <taxon>Candidatus Dormibacteria</taxon>
        <taxon>Candidatus Dormibacterales</taxon>
        <taxon>Candidatus Dormibacteraceae</taxon>
        <taxon>Candidatus Nephthysia</taxon>
    </lineage>
</organism>
<proteinExistence type="inferred from homology"/>
<name>A0A934K665_9BACT</name>
<comment type="similarity">
    <text evidence="6">Belongs to the DNA polymerase HolA subunit family.</text>
</comment>
<dbReference type="InterPro" id="IPR008921">
    <property type="entry name" value="DNA_pol3_clamp-load_cplx_C"/>
</dbReference>
<dbReference type="GO" id="GO:0003887">
    <property type="term" value="F:DNA-directed DNA polymerase activity"/>
    <property type="evidence" value="ECO:0007669"/>
    <property type="project" value="UniProtKB-KW"/>
</dbReference>
<keyword evidence="11" id="KW-1185">Reference proteome</keyword>
<dbReference type="EMBL" id="JAEKNR010000059">
    <property type="protein sequence ID" value="MBJ7597388.1"/>
    <property type="molecule type" value="Genomic_DNA"/>
</dbReference>
<feature type="domain" description="DNA polymerase III delta subunit-like C-terminal" evidence="9">
    <location>
        <begin position="220"/>
        <end position="338"/>
    </location>
</feature>
<gene>
    <name evidence="10" type="primary">holA</name>
    <name evidence="10" type="ORF">JF922_04800</name>
</gene>
<keyword evidence="5" id="KW-0239">DNA-directed DNA polymerase</keyword>
<dbReference type="Gene3D" id="1.20.272.10">
    <property type="match status" value="1"/>
</dbReference>